<dbReference type="eggNOG" id="ENOG502ZCE9">
    <property type="taxonomic scope" value="Bacteria"/>
</dbReference>
<dbReference type="RefSeq" id="WP_007136717.1">
    <property type="nucleotide sequence ID" value="NZ_AHKF01000010.1"/>
</dbReference>
<reference evidence="2 3" key="1">
    <citation type="journal article" date="2014" name="Acta Crystallogr. D">
        <title>Structure-based characterization and antifreeze properties of a hyperactive ice-binding protein from the Antarctic bacterium Flavobacterium frigoris PS1.</title>
        <authorList>
            <person name="Do H."/>
            <person name="Kim S.J."/>
            <person name="Kim H.J."/>
            <person name="Lee J.H."/>
        </authorList>
    </citation>
    <scope>NUCLEOTIDE SEQUENCE [LARGE SCALE GENOMIC DNA]</scope>
    <source>
        <strain evidence="2 3">PS1</strain>
    </source>
</reference>
<dbReference type="PATRIC" id="fig|1086011.3.peg.529"/>
<dbReference type="AlphaFoldDB" id="H7FN66"/>
<organism evidence="2 3">
    <name type="scientific">Flavobacterium frigoris (strain PS1)</name>
    <dbReference type="NCBI Taxonomy" id="1086011"/>
    <lineage>
        <taxon>Bacteria</taxon>
        <taxon>Pseudomonadati</taxon>
        <taxon>Bacteroidota</taxon>
        <taxon>Flavobacteriia</taxon>
        <taxon>Flavobacteriales</taxon>
        <taxon>Flavobacteriaceae</taxon>
        <taxon>Flavobacterium</taxon>
    </lineage>
</organism>
<dbReference type="Proteomes" id="UP000005566">
    <property type="component" value="Unassembled WGS sequence"/>
</dbReference>
<sequence>MKEHLKRRIEYTKDSLPEEGTPEYNIVIERLKQHEHRNPNFQKVIKAKKNEAVKTWELQEANGIGLFMDPEIRHYLGEFNHRSWSYGHRKMPIMFNVMEAFFTLDKRLNYWRLLDEEDYSISFFDFIDFYTSNDFKNDREEIKENLEEDLIYNFNVGYDLKEITFKTDDKNEFVIAGVSLIRRGNEVTMLFDTGQKIDTNEKSKELTPLETMKITVGKEKIKVADDRIREAVKLNDDPNLWKVLVACRFNLDSSTIDARYVARDEGNSFSIYTDDLTGFMVNGEWRDPGYEETFKNLVKEVENFNSIFELAKACLYLPNYFDFFNEEIEEQEYDTEVKSILKNPFKKRDYKDVDNKFKIRNRTLWILNRSKTFSSNRIKLRDENFKIETSGYWKKLNDDEVGSNKMGNPINGKTWVKKTESYFVTKEDELIIERKKDLGFTSENAGKIYIMRNGNLKNDIYKIGLTTKSADERANQLSKTSIPDKFIVMREWDTKDCYLAEKNIHKLLENYRIDKNREFFQIDMRIANDVIDEVINEINKE</sequence>
<feature type="domain" description="Bacteriophage T5 Orf172 DNA-binding" evidence="1">
    <location>
        <begin position="455"/>
        <end position="534"/>
    </location>
</feature>
<keyword evidence="3" id="KW-1185">Reference proteome</keyword>
<dbReference type="EMBL" id="AHKF01000010">
    <property type="protein sequence ID" value="EIA09858.1"/>
    <property type="molecule type" value="Genomic_DNA"/>
</dbReference>
<proteinExistence type="predicted"/>
<accession>H7FN66</accession>
<comment type="caution">
    <text evidence="2">The sequence shown here is derived from an EMBL/GenBank/DDBJ whole genome shotgun (WGS) entry which is preliminary data.</text>
</comment>
<dbReference type="Pfam" id="PF10544">
    <property type="entry name" value="T5orf172"/>
    <property type="match status" value="1"/>
</dbReference>
<gene>
    <name evidence="2" type="ORF">HJ01_00540</name>
</gene>
<dbReference type="InterPro" id="IPR018306">
    <property type="entry name" value="Phage_T5_Orf172_DNA-bd"/>
</dbReference>
<evidence type="ECO:0000313" key="3">
    <source>
        <dbReference type="Proteomes" id="UP000005566"/>
    </source>
</evidence>
<name>H7FN66_FLAFP</name>
<protein>
    <submittedName>
        <fullName evidence="2">Phage-derived protein</fullName>
    </submittedName>
</protein>
<dbReference type="SMART" id="SM00974">
    <property type="entry name" value="T5orf172"/>
    <property type="match status" value="1"/>
</dbReference>
<evidence type="ECO:0000313" key="2">
    <source>
        <dbReference type="EMBL" id="EIA09858.1"/>
    </source>
</evidence>
<dbReference type="STRING" id="1086011.HJ01_00540"/>
<evidence type="ECO:0000259" key="1">
    <source>
        <dbReference type="SMART" id="SM00974"/>
    </source>
</evidence>